<gene>
    <name evidence="1" type="ORF">BB560_002865</name>
</gene>
<keyword evidence="2" id="KW-1185">Reference proteome</keyword>
<proteinExistence type="predicted"/>
<protein>
    <submittedName>
        <fullName evidence="1">Uncharacterized protein</fullName>
    </submittedName>
</protein>
<organism evidence="1 2">
    <name type="scientific">Smittium megazygosporum</name>
    <dbReference type="NCBI Taxonomy" id="133381"/>
    <lineage>
        <taxon>Eukaryota</taxon>
        <taxon>Fungi</taxon>
        <taxon>Fungi incertae sedis</taxon>
        <taxon>Zoopagomycota</taxon>
        <taxon>Kickxellomycotina</taxon>
        <taxon>Harpellomycetes</taxon>
        <taxon>Harpellales</taxon>
        <taxon>Legeriomycetaceae</taxon>
        <taxon>Smittium</taxon>
    </lineage>
</organism>
<dbReference type="AlphaFoldDB" id="A0A2T9ZDK7"/>
<reference evidence="1 2" key="1">
    <citation type="journal article" date="2018" name="MBio">
        <title>Comparative Genomics Reveals the Core Gene Toolbox for the Fungus-Insect Symbiosis.</title>
        <authorList>
            <person name="Wang Y."/>
            <person name="Stata M."/>
            <person name="Wang W."/>
            <person name="Stajich J.E."/>
            <person name="White M.M."/>
            <person name="Moncalvo J.M."/>
        </authorList>
    </citation>
    <scope>NUCLEOTIDE SEQUENCE [LARGE SCALE GENOMIC DNA]</scope>
    <source>
        <strain evidence="1 2">SC-DP-2</strain>
    </source>
</reference>
<dbReference type="Proteomes" id="UP000245609">
    <property type="component" value="Unassembled WGS sequence"/>
</dbReference>
<accession>A0A2T9ZDK7</accession>
<evidence type="ECO:0000313" key="2">
    <source>
        <dbReference type="Proteomes" id="UP000245609"/>
    </source>
</evidence>
<sequence length="135" mass="15055">MRREENITKSIDIIDSTKLAVFSIYSMFIRIFRPAINLVTKGDNDISIALLQKCPSHGISKFLLEIMGPLGDFETIIRTRNTILSKGNNASMEIASNIINKDAEEGIAVDMAVRTVNEGSATDQQLDKEEMTLFM</sequence>
<name>A0A2T9ZDK7_9FUNG</name>
<dbReference type="EMBL" id="MBFS01000358">
    <property type="protein sequence ID" value="PVV02683.1"/>
    <property type="molecule type" value="Genomic_DNA"/>
</dbReference>
<comment type="caution">
    <text evidence="1">The sequence shown here is derived from an EMBL/GenBank/DDBJ whole genome shotgun (WGS) entry which is preliminary data.</text>
</comment>
<evidence type="ECO:0000313" key="1">
    <source>
        <dbReference type="EMBL" id="PVV02683.1"/>
    </source>
</evidence>